<accession>A0A6J5MWT8</accession>
<evidence type="ECO:0000313" key="1">
    <source>
        <dbReference type="EMBL" id="CAB4149586.1"/>
    </source>
</evidence>
<name>A0A6J5MWT8_9CAUD</name>
<protein>
    <submittedName>
        <fullName evidence="1">Uncharacterized protein</fullName>
    </submittedName>
</protein>
<sequence>MCEPTTIMMGIAAVGAAYGAYSASESSKAQAEYQSDMAENNAKVSNWQAEDAVARGGEAAIQKQREAERMRGSQVARLASNGLDINSGTPLAILEDTTFFGQQDANTIRNNAAREAWGYKTQAAASTGSSQMYSSVASSTNSGVAAGTSLLSSAGQYAAMNGKGKTSQSGRS</sequence>
<dbReference type="Pfam" id="PF24072">
    <property type="entry name" value="T7_gp14"/>
    <property type="match status" value="1"/>
</dbReference>
<proteinExistence type="predicted"/>
<gene>
    <name evidence="1" type="ORF">UFOVP555_11</name>
</gene>
<organism evidence="1">
    <name type="scientific">uncultured Caudovirales phage</name>
    <dbReference type="NCBI Taxonomy" id="2100421"/>
    <lineage>
        <taxon>Viruses</taxon>
        <taxon>Duplodnaviria</taxon>
        <taxon>Heunggongvirae</taxon>
        <taxon>Uroviricota</taxon>
        <taxon>Caudoviricetes</taxon>
        <taxon>Peduoviridae</taxon>
        <taxon>Maltschvirus</taxon>
        <taxon>Maltschvirus maltsch</taxon>
    </lineage>
</organism>
<dbReference type="InterPro" id="IPR038996">
    <property type="entry name" value="Gp14"/>
</dbReference>
<reference evidence="1" key="1">
    <citation type="submission" date="2020-04" db="EMBL/GenBank/DDBJ databases">
        <authorList>
            <person name="Chiriac C."/>
            <person name="Salcher M."/>
            <person name="Ghai R."/>
            <person name="Kavagutti S V."/>
        </authorList>
    </citation>
    <scope>NUCLEOTIDE SEQUENCE</scope>
</reference>
<dbReference type="EMBL" id="LR796526">
    <property type="protein sequence ID" value="CAB4149586.1"/>
    <property type="molecule type" value="Genomic_DNA"/>
</dbReference>